<name>A0A7C2EIN5_9THEO</name>
<gene>
    <name evidence="1" type="ORF">ENQ34_02260</name>
</gene>
<reference evidence="1" key="1">
    <citation type="journal article" date="2020" name="mSystems">
        <title>Genome- and Community-Level Interaction Insights into Carbon Utilization and Element Cycling Functions of Hydrothermarchaeota in Hydrothermal Sediment.</title>
        <authorList>
            <person name="Zhou Z."/>
            <person name="Liu Y."/>
            <person name="Xu W."/>
            <person name="Pan J."/>
            <person name="Luo Z.H."/>
            <person name="Li M."/>
        </authorList>
    </citation>
    <scope>NUCLEOTIDE SEQUENCE [LARGE SCALE GENOMIC DNA]</scope>
    <source>
        <strain evidence="1">SpSt-300</strain>
    </source>
</reference>
<accession>A0A7C2EIN5</accession>
<comment type="caution">
    <text evidence="1">The sequence shown here is derived from an EMBL/GenBank/DDBJ whole genome shotgun (WGS) entry which is preliminary data.</text>
</comment>
<evidence type="ECO:0000313" key="1">
    <source>
        <dbReference type="EMBL" id="HEL65490.1"/>
    </source>
</evidence>
<proteinExistence type="predicted"/>
<dbReference type="AlphaFoldDB" id="A0A7C2EIN5"/>
<protein>
    <submittedName>
        <fullName evidence="1">Uncharacterized protein</fullName>
    </submittedName>
</protein>
<dbReference type="EMBL" id="DSMU01000145">
    <property type="protein sequence ID" value="HEL65490.1"/>
    <property type="molecule type" value="Genomic_DNA"/>
</dbReference>
<organism evidence="1">
    <name type="scientific">Ammonifex degensii</name>
    <dbReference type="NCBI Taxonomy" id="42838"/>
    <lineage>
        <taxon>Bacteria</taxon>
        <taxon>Bacillati</taxon>
        <taxon>Bacillota</taxon>
        <taxon>Clostridia</taxon>
        <taxon>Thermoanaerobacterales</taxon>
        <taxon>Thermoanaerobacteraceae</taxon>
        <taxon>Ammonifex</taxon>
    </lineage>
</organism>
<sequence>MQEKEKLNKQAQKYIASLAATALDLWRKACEYDNIPPESKFVVFSADNPYVLFYNRILTELQEARQQYAASGYVGLTIKGRW</sequence>